<dbReference type="Proteomes" id="UP000186922">
    <property type="component" value="Unassembled WGS sequence"/>
</dbReference>
<evidence type="ECO:0000256" key="1">
    <source>
        <dbReference type="SAM" id="SignalP"/>
    </source>
</evidence>
<dbReference type="EMBL" id="BDGG01000003">
    <property type="protein sequence ID" value="GAU95295.1"/>
    <property type="molecule type" value="Genomic_DNA"/>
</dbReference>
<organism evidence="2 3">
    <name type="scientific">Ramazzottius varieornatus</name>
    <name type="common">Water bear</name>
    <name type="synonym">Tardigrade</name>
    <dbReference type="NCBI Taxonomy" id="947166"/>
    <lineage>
        <taxon>Eukaryota</taxon>
        <taxon>Metazoa</taxon>
        <taxon>Ecdysozoa</taxon>
        <taxon>Tardigrada</taxon>
        <taxon>Eutardigrada</taxon>
        <taxon>Parachela</taxon>
        <taxon>Hypsibioidea</taxon>
        <taxon>Ramazzottiidae</taxon>
        <taxon>Ramazzottius</taxon>
    </lineage>
</organism>
<feature type="chain" id="PRO_5008897982" evidence="1">
    <location>
        <begin position="20"/>
        <end position="315"/>
    </location>
</feature>
<name>A0A1D1V3K4_RAMVA</name>
<evidence type="ECO:0000313" key="3">
    <source>
        <dbReference type="Proteomes" id="UP000186922"/>
    </source>
</evidence>
<protein>
    <submittedName>
        <fullName evidence="2">Uncharacterized protein</fullName>
    </submittedName>
</protein>
<dbReference type="AlphaFoldDB" id="A0A1D1V3K4"/>
<feature type="signal peptide" evidence="1">
    <location>
        <begin position="1"/>
        <end position="19"/>
    </location>
</feature>
<accession>A0A1D1V3K4</accession>
<sequence>MASYTVLCLVSCLVAGAFADLPANYQNLLAVEKQNLLWQNVQSDPHDLNNLPSEGVGSLLLNAIKPPYLLPAFSHISDEMIEGRRKIFHTYGSVAKGRLEFFSNSTFTGIFESGTRDVLIRPSVALLKDDNFIPGLGVKVLIDGSPSVNFHTLFSLDGQGDNRDFFENAMSNVIPDTENPVLIAVTKVFQSALYLLSANWMNRPENPNNMPLYEHASIRADGSPVEKGKVVAPWKIDFVPNKSLSWDPATNKDFRWHFTHDVPSGSVLYDVVLFRTQDSVGQHVGRLISTSPFVASLYGDERLYLQHANNRWCST</sequence>
<dbReference type="OrthoDB" id="2094222at2759"/>
<keyword evidence="3" id="KW-1185">Reference proteome</keyword>
<proteinExistence type="predicted"/>
<comment type="caution">
    <text evidence="2">The sequence shown here is derived from an EMBL/GenBank/DDBJ whole genome shotgun (WGS) entry which is preliminary data.</text>
</comment>
<keyword evidence="1" id="KW-0732">Signal</keyword>
<gene>
    <name evidence="2" type="primary">RvY_06939-1</name>
    <name evidence="2" type="synonym">RvY_06939.1</name>
    <name evidence="2" type="ORF">RvY_06939</name>
</gene>
<evidence type="ECO:0000313" key="2">
    <source>
        <dbReference type="EMBL" id="GAU95295.1"/>
    </source>
</evidence>
<reference evidence="2 3" key="1">
    <citation type="journal article" date="2016" name="Nat. Commun.">
        <title>Extremotolerant tardigrade genome and improved radiotolerance of human cultured cells by tardigrade-unique protein.</title>
        <authorList>
            <person name="Hashimoto T."/>
            <person name="Horikawa D.D."/>
            <person name="Saito Y."/>
            <person name="Kuwahara H."/>
            <person name="Kozuka-Hata H."/>
            <person name="Shin-I T."/>
            <person name="Minakuchi Y."/>
            <person name="Ohishi K."/>
            <person name="Motoyama A."/>
            <person name="Aizu T."/>
            <person name="Enomoto A."/>
            <person name="Kondo K."/>
            <person name="Tanaka S."/>
            <person name="Hara Y."/>
            <person name="Koshikawa S."/>
            <person name="Sagara H."/>
            <person name="Miura T."/>
            <person name="Yokobori S."/>
            <person name="Miyagawa K."/>
            <person name="Suzuki Y."/>
            <person name="Kubo T."/>
            <person name="Oyama M."/>
            <person name="Kohara Y."/>
            <person name="Fujiyama A."/>
            <person name="Arakawa K."/>
            <person name="Katayama T."/>
            <person name="Toyoda A."/>
            <person name="Kunieda T."/>
        </authorList>
    </citation>
    <scope>NUCLEOTIDE SEQUENCE [LARGE SCALE GENOMIC DNA]</scope>
    <source>
        <strain evidence="2 3">YOKOZUNA-1</strain>
    </source>
</reference>